<comment type="caution">
    <text evidence="1">The sequence shown here is derived from an EMBL/GenBank/DDBJ whole genome shotgun (WGS) entry which is preliminary data.</text>
</comment>
<sequence length="246" mass="26811">MDSSILEKVRELRGQGNSPKQIARALGMSPAAVAPYVRAVAEQASSTEAPEAELAGCWVNAGWSEGLDVPDTAGWADDVPGEQETAGTVSVVVARKHGWDKLSVCAYLVDVYCLGVKHALGPDVMSEVELHRFLPRYFRIYPNGWREAPLDLVRHLVFGAVDYARDLGFEPAADFARAAGHLGTWEEKPAITFGKDGKPFYLAGPNDDVRHVVKTLERRVGPPPNFDFFAPMPESQISLGGHRLTS</sequence>
<evidence type="ECO:0000313" key="1">
    <source>
        <dbReference type="EMBL" id="GIH66077.1"/>
    </source>
</evidence>
<dbReference type="RefSeq" id="WP_204051975.1">
    <property type="nucleotide sequence ID" value="NZ_BOOF01000048.1"/>
</dbReference>
<name>A0ABQ4GXD7_9ACTN</name>
<organism evidence="1 2">
    <name type="scientific">Microbispora siamensis</name>
    <dbReference type="NCBI Taxonomy" id="564413"/>
    <lineage>
        <taxon>Bacteria</taxon>
        <taxon>Bacillati</taxon>
        <taxon>Actinomycetota</taxon>
        <taxon>Actinomycetes</taxon>
        <taxon>Streptosporangiales</taxon>
        <taxon>Streptosporangiaceae</taxon>
        <taxon>Microbispora</taxon>
    </lineage>
</organism>
<accession>A0ABQ4GXD7</accession>
<gene>
    <name evidence="1" type="ORF">Msi02_68940</name>
</gene>
<evidence type="ECO:0008006" key="3">
    <source>
        <dbReference type="Google" id="ProtNLM"/>
    </source>
</evidence>
<proteinExistence type="predicted"/>
<dbReference type="Proteomes" id="UP000660454">
    <property type="component" value="Unassembled WGS sequence"/>
</dbReference>
<keyword evidence="2" id="KW-1185">Reference proteome</keyword>
<evidence type="ECO:0000313" key="2">
    <source>
        <dbReference type="Proteomes" id="UP000660454"/>
    </source>
</evidence>
<reference evidence="1 2" key="1">
    <citation type="submission" date="2021-01" db="EMBL/GenBank/DDBJ databases">
        <title>Whole genome shotgun sequence of Microbispora siamensis NBRC 104113.</title>
        <authorList>
            <person name="Komaki H."/>
            <person name="Tamura T."/>
        </authorList>
    </citation>
    <scope>NUCLEOTIDE SEQUENCE [LARGE SCALE GENOMIC DNA]</scope>
    <source>
        <strain evidence="1 2">NBRC 104113</strain>
    </source>
</reference>
<protein>
    <recommendedName>
        <fullName evidence="3">Helix-turn-helix domain-containing protein</fullName>
    </recommendedName>
</protein>
<dbReference type="EMBL" id="BOOF01000048">
    <property type="protein sequence ID" value="GIH66077.1"/>
    <property type="molecule type" value="Genomic_DNA"/>
</dbReference>